<accession>A0A9D2DEB4</accession>
<dbReference type="AlphaFoldDB" id="A0A9D2DEB4"/>
<reference evidence="2" key="1">
    <citation type="journal article" date="2021" name="PeerJ">
        <title>Extensive microbial diversity within the chicken gut microbiome revealed by metagenomics and culture.</title>
        <authorList>
            <person name="Gilroy R."/>
            <person name="Ravi A."/>
            <person name="Getino M."/>
            <person name="Pursley I."/>
            <person name="Horton D.L."/>
            <person name="Alikhan N.F."/>
            <person name="Baker D."/>
            <person name="Gharbi K."/>
            <person name="Hall N."/>
            <person name="Watson M."/>
            <person name="Adriaenssens E.M."/>
            <person name="Foster-Nyarko E."/>
            <person name="Jarju S."/>
            <person name="Secka A."/>
            <person name="Antonio M."/>
            <person name="Oren A."/>
            <person name="Chaudhuri R.R."/>
            <person name="La Ragione R."/>
            <person name="Hildebrand F."/>
            <person name="Pallen M.J."/>
        </authorList>
    </citation>
    <scope>NUCLEOTIDE SEQUENCE</scope>
    <source>
        <strain evidence="2">ChiHjej11B10-19426</strain>
    </source>
</reference>
<proteinExistence type="predicted"/>
<organism evidence="2 3">
    <name type="scientific">Candidatus Tidjanibacter faecipullorum</name>
    <dbReference type="NCBI Taxonomy" id="2838766"/>
    <lineage>
        <taxon>Bacteria</taxon>
        <taxon>Pseudomonadati</taxon>
        <taxon>Bacteroidota</taxon>
        <taxon>Bacteroidia</taxon>
        <taxon>Bacteroidales</taxon>
        <taxon>Rikenellaceae</taxon>
        <taxon>Tidjanibacter</taxon>
    </lineage>
</organism>
<name>A0A9D2DEB4_9BACT</name>
<evidence type="ECO:0000256" key="1">
    <source>
        <dbReference type="SAM" id="MobiDB-lite"/>
    </source>
</evidence>
<evidence type="ECO:0000313" key="3">
    <source>
        <dbReference type="Proteomes" id="UP000824014"/>
    </source>
</evidence>
<dbReference type="EMBL" id="DXCC01000020">
    <property type="protein sequence ID" value="HIZ15470.1"/>
    <property type="molecule type" value="Genomic_DNA"/>
</dbReference>
<dbReference type="Proteomes" id="UP000824014">
    <property type="component" value="Unassembled WGS sequence"/>
</dbReference>
<gene>
    <name evidence="2" type="ORF">H9816_06130</name>
</gene>
<evidence type="ECO:0000313" key="2">
    <source>
        <dbReference type="EMBL" id="HIZ15470.1"/>
    </source>
</evidence>
<comment type="caution">
    <text evidence="2">The sequence shown here is derived from an EMBL/GenBank/DDBJ whole genome shotgun (WGS) entry which is preliminary data.</text>
</comment>
<protein>
    <submittedName>
        <fullName evidence="2">Uncharacterized protein</fullName>
    </submittedName>
</protein>
<reference evidence="2" key="2">
    <citation type="submission" date="2021-04" db="EMBL/GenBank/DDBJ databases">
        <authorList>
            <person name="Gilroy R."/>
        </authorList>
    </citation>
    <scope>NUCLEOTIDE SEQUENCE</scope>
    <source>
        <strain evidence="2">ChiHjej11B10-19426</strain>
    </source>
</reference>
<feature type="region of interest" description="Disordered" evidence="1">
    <location>
        <begin position="43"/>
        <end position="62"/>
    </location>
</feature>
<sequence length="103" mass="11467">MVFRISTAGRQASPSDKIKHTQYNKKAGAAFLLSRPADFFGLRPASGRGTGGGTRVKPAAREEPGRTVDFAKKLIRRWKKEIIDVYLQSSKDVDVVQLNIHKQ</sequence>